<organism evidence="2">
    <name type="scientific">Sesamum latifolium</name>
    <dbReference type="NCBI Taxonomy" id="2727402"/>
    <lineage>
        <taxon>Eukaryota</taxon>
        <taxon>Viridiplantae</taxon>
        <taxon>Streptophyta</taxon>
        <taxon>Embryophyta</taxon>
        <taxon>Tracheophyta</taxon>
        <taxon>Spermatophyta</taxon>
        <taxon>Magnoliopsida</taxon>
        <taxon>eudicotyledons</taxon>
        <taxon>Gunneridae</taxon>
        <taxon>Pentapetalae</taxon>
        <taxon>asterids</taxon>
        <taxon>lamiids</taxon>
        <taxon>Lamiales</taxon>
        <taxon>Pedaliaceae</taxon>
        <taxon>Sesamum</taxon>
    </lineage>
</organism>
<dbReference type="Pfam" id="PF17921">
    <property type="entry name" value="Integrase_H2C2"/>
    <property type="match status" value="1"/>
</dbReference>
<protein>
    <recommendedName>
        <fullName evidence="1">Integrase zinc-binding domain-containing protein</fullName>
    </recommendedName>
</protein>
<dbReference type="InterPro" id="IPR041588">
    <property type="entry name" value="Integrase_H2C2"/>
</dbReference>
<dbReference type="Gene3D" id="1.10.340.70">
    <property type="match status" value="1"/>
</dbReference>
<dbReference type="PANTHER" id="PTHR47266">
    <property type="entry name" value="ENDONUCLEASE-RELATED"/>
    <property type="match status" value="1"/>
</dbReference>
<reference evidence="2" key="2">
    <citation type="journal article" date="2024" name="Plant">
        <title>Genomic evolution and insights into agronomic trait innovations of Sesamum species.</title>
        <authorList>
            <person name="Miao H."/>
            <person name="Wang L."/>
            <person name="Qu L."/>
            <person name="Liu H."/>
            <person name="Sun Y."/>
            <person name="Le M."/>
            <person name="Wang Q."/>
            <person name="Wei S."/>
            <person name="Zheng Y."/>
            <person name="Lin W."/>
            <person name="Duan Y."/>
            <person name="Cao H."/>
            <person name="Xiong S."/>
            <person name="Wang X."/>
            <person name="Wei L."/>
            <person name="Li C."/>
            <person name="Ma Q."/>
            <person name="Ju M."/>
            <person name="Zhao R."/>
            <person name="Li G."/>
            <person name="Mu C."/>
            <person name="Tian Q."/>
            <person name="Mei H."/>
            <person name="Zhang T."/>
            <person name="Gao T."/>
            <person name="Zhang H."/>
        </authorList>
    </citation>
    <scope>NUCLEOTIDE SEQUENCE</scope>
    <source>
        <strain evidence="2">KEN1</strain>
    </source>
</reference>
<dbReference type="InterPro" id="IPR052160">
    <property type="entry name" value="Gypsy_RT_Integrase-like"/>
</dbReference>
<feature type="domain" description="Integrase zinc-binding" evidence="1">
    <location>
        <begin position="81"/>
        <end position="135"/>
    </location>
</feature>
<gene>
    <name evidence="2" type="ORF">Slati_2486300</name>
</gene>
<dbReference type="EMBL" id="JACGWN010000008">
    <property type="protein sequence ID" value="KAL0440033.1"/>
    <property type="molecule type" value="Genomic_DNA"/>
</dbReference>
<reference evidence="2" key="1">
    <citation type="submission" date="2020-06" db="EMBL/GenBank/DDBJ databases">
        <authorList>
            <person name="Li T."/>
            <person name="Hu X."/>
            <person name="Zhang T."/>
            <person name="Song X."/>
            <person name="Zhang H."/>
            <person name="Dai N."/>
            <person name="Sheng W."/>
            <person name="Hou X."/>
            <person name="Wei L."/>
        </authorList>
    </citation>
    <scope>NUCLEOTIDE SEQUENCE</scope>
    <source>
        <strain evidence="2">KEN1</strain>
        <tissue evidence="2">Leaf</tissue>
    </source>
</reference>
<dbReference type="AlphaFoldDB" id="A0AAW2WF32"/>
<evidence type="ECO:0000313" key="2">
    <source>
        <dbReference type="EMBL" id="KAL0440033.1"/>
    </source>
</evidence>
<accession>A0AAW2WF32</accession>
<proteinExistence type="predicted"/>
<name>A0AAW2WF32_9LAMI</name>
<comment type="caution">
    <text evidence="2">The sequence shown here is derived from an EMBL/GenBank/DDBJ whole genome shotgun (WGS) entry which is preliminary data.</text>
</comment>
<sequence>MLTRQLESLNLEVVESIENVLATLQSRPSIIGKIKISQDLDPEFQRIKKDASGGLIPDFQIGAEGVLYMRGRVCVPNNWEIKNEIMQKAHRSKLSIHPGGTKIYRDLKINFWWNGMKRDIANFVAKCLTCQWVKAEHQRPGGYLRPRKSQSGSGNTLQWILW</sequence>
<evidence type="ECO:0000259" key="1">
    <source>
        <dbReference type="Pfam" id="PF17921"/>
    </source>
</evidence>